<dbReference type="RefSeq" id="WP_015655827.1">
    <property type="nucleotide sequence ID" value="NC_020504.1"/>
</dbReference>
<evidence type="ECO:0008006" key="3">
    <source>
        <dbReference type="Google" id="ProtNLM"/>
    </source>
</evidence>
<proteinExistence type="predicted"/>
<organism evidence="1 2">
    <name type="scientific">Streptomyces davaonensis (strain DSM 101723 / JCM 4913 / KCC S-0913 / 768)</name>
    <dbReference type="NCBI Taxonomy" id="1214101"/>
    <lineage>
        <taxon>Bacteria</taxon>
        <taxon>Bacillati</taxon>
        <taxon>Actinomycetota</taxon>
        <taxon>Actinomycetes</taxon>
        <taxon>Kitasatosporales</taxon>
        <taxon>Streptomycetaceae</taxon>
        <taxon>Streptomyces</taxon>
    </lineage>
</organism>
<dbReference type="HOGENOM" id="CLU_155288_0_0_11"/>
<protein>
    <recommendedName>
        <fullName evidence="3">Ribosomal protein L7/L12 C-terminal domain-containing protein</fullName>
    </recommendedName>
</protein>
<accession>K4QX79</accession>
<sequence length="149" mass="15585">MADLSDEPSTRQPAVFESVTWSAPCQECGAELECHGVQALVAGSLRWDVESACPACGFALAVCAGALPVERREQLLAEHGPAKLSVSDPQAQRVLIMRVLRAEAGLDLPAAKAEVRRVVSGAYSGTFAEMEHLAGRLRACGVGAVAARG</sequence>
<dbReference type="Proteomes" id="UP000008043">
    <property type="component" value="Chromosome"/>
</dbReference>
<dbReference type="PATRIC" id="fig|1214101.3.peg.1063"/>
<dbReference type="AlphaFoldDB" id="K4QX79"/>
<dbReference type="STRING" id="1214101.BN159_1051"/>
<name>K4QX79_STRDJ</name>
<evidence type="ECO:0000313" key="1">
    <source>
        <dbReference type="EMBL" id="CCK25430.1"/>
    </source>
</evidence>
<dbReference type="KEGG" id="sdv:BN159_1051"/>
<keyword evidence="2" id="KW-1185">Reference proteome</keyword>
<gene>
    <name evidence="1" type="ORF">BN159_1051</name>
</gene>
<evidence type="ECO:0000313" key="2">
    <source>
        <dbReference type="Proteomes" id="UP000008043"/>
    </source>
</evidence>
<dbReference type="EMBL" id="HE971709">
    <property type="protein sequence ID" value="CCK25430.1"/>
    <property type="molecule type" value="Genomic_DNA"/>
</dbReference>
<reference evidence="1 2" key="1">
    <citation type="journal article" date="2012" name="J. Bacteriol.">
        <title>Genome sequence of the bacterium Streptomyces davawensis JCM 4913 and heterologous production of the unique antibiotic roseoflavin.</title>
        <authorList>
            <person name="Jankowitsch F."/>
            <person name="Schwarz J."/>
            <person name="Ruckert C."/>
            <person name="Gust B."/>
            <person name="Szczepanowski R."/>
            <person name="Blom J."/>
            <person name="Pelzer S."/>
            <person name="Kalinowski J."/>
            <person name="Mack M."/>
        </authorList>
    </citation>
    <scope>NUCLEOTIDE SEQUENCE [LARGE SCALE GENOMIC DNA]</scope>
    <source>
        <strain evidence="2">DSM 101723 / JCM 4913 / KCC S-0913 / 768</strain>
    </source>
</reference>
<dbReference type="eggNOG" id="ENOG502ZSKD">
    <property type="taxonomic scope" value="Bacteria"/>
</dbReference>